<dbReference type="PANTHER" id="PTHR10491">
    <property type="entry name" value="DTDP-4-DEHYDRORHAMNOSE REDUCTASE"/>
    <property type="match status" value="1"/>
</dbReference>
<sequence length="262" mass="29709">MRKILVTGGHGQLGRTIRELQDECSGYEFAFFSSEELDITDENKVLEAFTREQPYICINTAAYTDVENSEREPEKAYAVNVKGVENVVKACKNTGASLIHISTDYVFDGQKSTPYLPSDATNPINVYGKSKLEGEKIIQSMIDQFFIVRTSWLYSKKYGKNFYRTILNKARTGSELIITDEQTGSPTNTESLCRYIFKLIQSGGSYGVCHFADAEVMTWFDFAFSILKEHQLENKITLRKGSFRTLAKRPEYSVLKATNRVS</sequence>
<comment type="catalytic activity">
    <reaction evidence="5">
        <text>dTDP-beta-L-rhamnose + NADP(+) = dTDP-4-dehydro-beta-L-rhamnose + NADPH + H(+)</text>
        <dbReference type="Rhea" id="RHEA:21796"/>
        <dbReference type="ChEBI" id="CHEBI:15378"/>
        <dbReference type="ChEBI" id="CHEBI:57510"/>
        <dbReference type="ChEBI" id="CHEBI:57783"/>
        <dbReference type="ChEBI" id="CHEBI:58349"/>
        <dbReference type="ChEBI" id="CHEBI:62830"/>
        <dbReference type="EC" id="1.1.1.133"/>
    </reaction>
</comment>
<dbReference type="CDD" id="cd05254">
    <property type="entry name" value="dTDP_HR_like_SDR_e"/>
    <property type="match status" value="1"/>
</dbReference>
<comment type="pathway">
    <text evidence="1 6">Carbohydrate biosynthesis; dTDP-L-rhamnose biosynthesis.</text>
</comment>
<organism evidence="8 9">
    <name type="scientific">Zhouia spongiae</name>
    <dbReference type="NCBI Taxonomy" id="2202721"/>
    <lineage>
        <taxon>Bacteria</taxon>
        <taxon>Pseudomonadati</taxon>
        <taxon>Bacteroidota</taxon>
        <taxon>Flavobacteriia</taxon>
        <taxon>Flavobacteriales</taxon>
        <taxon>Flavobacteriaceae</taxon>
        <taxon>Zhouia</taxon>
    </lineage>
</organism>
<evidence type="ECO:0000256" key="5">
    <source>
        <dbReference type="ARBA" id="ARBA00048200"/>
    </source>
</evidence>
<comment type="function">
    <text evidence="6">Catalyzes the reduction of dTDP-6-deoxy-L-lyxo-4-hexulose to yield dTDP-L-rhamnose.</text>
</comment>
<evidence type="ECO:0000259" key="7">
    <source>
        <dbReference type="Pfam" id="PF04321"/>
    </source>
</evidence>
<comment type="similarity">
    <text evidence="2 6">Belongs to the dTDP-4-dehydrorhamnose reductase family.</text>
</comment>
<dbReference type="InterPro" id="IPR029903">
    <property type="entry name" value="RmlD-like-bd"/>
</dbReference>
<proteinExistence type="inferred from homology"/>
<dbReference type="SUPFAM" id="SSF51735">
    <property type="entry name" value="NAD(P)-binding Rossmann-fold domains"/>
    <property type="match status" value="1"/>
</dbReference>
<dbReference type="NCBIfam" id="TIGR01214">
    <property type="entry name" value="rmlD"/>
    <property type="match status" value="1"/>
</dbReference>
<dbReference type="Gene3D" id="3.40.50.720">
    <property type="entry name" value="NAD(P)-binding Rossmann-like Domain"/>
    <property type="match status" value="1"/>
</dbReference>
<dbReference type="Proteomes" id="UP000829476">
    <property type="component" value="Chromosome"/>
</dbReference>
<dbReference type="Pfam" id="PF04321">
    <property type="entry name" value="RmlD_sub_bind"/>
    <property type="match status" value="1"/>
</dbReference>
<evidence type="ECO:0000256" key="6">
    <source>
        <dbReference type="RuleBase" id="RU364082"/>
    </source>
</evidence>
<dbReference type="InterPro" id="IPR036291">
    <property type="entry name" value="NAD(P)-bd_dom_sf"/>
</dbReference>
<dbReference type="GO" id="GO:0008831">
    <property type="term" value="F:dTDP-4-dehydrorhamnose reductase activity"/>
    <property type="evidence" value="ECO:0007669"/>
    <property type="project" value="UniProtKB-EC"/>
</dbReference>
<reference evidence="8 9" key="1">
    <citation type="journal article" date="2018" name="Int. J. Syst. Evol. Microbiol.">
        <title>Zhouia spongiae sp. nov., isolated from a marine sponge.</title>
        <authorList>
            <person name="Zhuang L."/>
            <person name="Lin B."/>
            <person name="Qin F."/>
            <person name="Luo L."/>
        </authorList>
    </citation>
    <scope>NUCLEOTIDE SEQUENCE [LARGE SCALE GENOMIC DNA]</scope>
    <source>
        <strain evidence="8 9">HN-Y44</strain>
    </source>
</reference>
<evidence type="ECO:0000256" key="2">
    <source>
        <dbReference type="ARBA" id="ARBA00010944"/>
    </source>
</evidence>
<evidence type="ECO:0000313" key="9">
    <source>
        <dbReference type="Proteomes" id="UP000829476"/>
    </source>
</evidence>
<evidence type="ECO:0000313" key="8">
    <source>
        <dbReference type="EMBL" id="UNY99703.1"/>
    </source>
</evidence>
<name>A0ABY3YPY2_9FLAO</name>
<keyword evidence="6" id="KW-0521">NADP</keyword>
<dbReference type="Gene3D" id="3.90.25.10">
    <property type="entry name" value="UDP-galactose 4-epimerase, domain 1"/>
    <property type="match status" value="1"/>
</dbReference>
<dbReference type="PANTHER" id="PTHR10491:SF4">
    <property type="entry name" value="METHIONINE ADENOSYLTRANSFERASE 2 SUBUNIT BETA"/>
    <property type="match status" value="1"/>
</dbReference>
<keyword evidence="9" id="KW-1185">Reference proteome</keyword>
<evidence type="ECO:0000256" key="3">
    <source>
        <dbReference type="ARBA" id="ARBA00012929"/>
    </source>
</evidence>
<keyword evidence="6 8" id="KW-0560">Oxidoreductase</keyword>
<dbReference type="EC" id="1.1.1.133" evidence="3 6"/>
<dbReference type="RefSeq" id="WP_242938075.1">
    <property type="nucleotide sequence ID" value="NZ_CP094326.1"/>
</dbReference>
<gene>
    <name evidence="8" type="primary">rfbD</name>
    <name evidence="8" type="ORF">MQE36_04990</name>
</gene>
<evidence type="ECO:0000256" key="4">
    <source>
        <dbReference type="ARBA" id="ARBA00017099"/>
    </source>
</evidence>
<evidence type="ECO:0000256" key="1">
    <source>
        <dbReference type="ARBA" id="ARBA00004781"/>
    </source>
</evidence>
<feature type="domain" description="RmlD-like substrate binding" evidence="7">
    <location>
        <begin position="3"/>
        <end position="258"/>
    </location>
</feature>
<dbReference type="InterPro" id="IPR005913">
    <property type="entry name" value="dTDP_dehydrorham_reduct"/>
</dbReference>
<protein>
    <recommendedName>
        <fullName evidence="4 6">dTDP-4-dehydrorhamnose reductase</fullName>
        <ecNumber evidence="3 6">1.1.1.133</ecNumber>
    </recommendedName>
</protein>
<accession>A0ABY3YPY2</accession>
<dbReference type="EMBL" id="CP094326">
    <property type="protein sequence ID" value="UNY99703.1"/>
    <property type="molecule type" value="Genomic_DNA"/>
</dbReference>